<proteinExistence type="predicted"/>
<name>A0A9P1N6A9_9PELO</name>
<comment type="caution">
    <text evidence="1">The sequence shown here is derived from an EMBL/GenBank/DDBJ whole genome shotgun (WGS) entry which is preliminary data.</text>
</comment>
<dbReference type="EMBL" id="CANHGI010000004">
    <property type="protein sequence ID" value="CAI5449427.1"/>
    <property type="molecule type" value="Genomic_DNA"/>
</dbReference>
<evidence type="ECO:0000313" key="1">
    <source>
        <dbReference type="EMBL" id="CAI5449427.1"/>
    </source>
</evidence>
<dbReference type="OrthoDB" id="5771981at2759"/>
<dbReference type="PANTHER" id="PTHR37962:SF1">
    <property type="entry name" value="ACT DOMAIN-CONTAINING PROTEIN-RELATED"/>
    <property type="match status" value="1"/>
</dbReference>
<reference evidence="1" key="1">
    <citation type="submission" date="2022-11" db="EMBL/GenBank/DDBJ databases">
        <authorList>
            <person name="Kikuchi T."/>
        </authorList>
    </citation>
    <scope>NUCLEOTIDE SEQUENCE</scope>
    <source>
        <strain evidence="1">PS1010</strain>
    </source>
</reference>
<sequence length="362" mass="40952">MCVSRPTKILRNRTDANSLLITDQPLSATRISHNTLTVRETEITQELRKDANSKHMSYVFQKQVHVWILPLSLSQSKFGGRKKPSSACTIITVQIAHDFLKYNFAVPFKQTNYSQALPSTVMEVMINAIIDGNDTHGKAMNARRNGFVGELAKENLTSDLVIDPPYLMCNVLLKKPFRDTFTVPEAIRVHRPEMHEIDYKCFVGPFIPNLIRALMSGIESDYLSNLNRLVFGVLAFERAMSYIYDRPTDTICLIDTHMHFQGQVGSVIASSALDDLEDFLITTTKCVFQEVFKNRNFHGQFEITCLMVSEIYNKTHRGAIFKCGKDAPPEISKSKMTASLKSRMMKVSVENGNEEDSGYEST</sequence>
<gene>
    <name evidence="1" type="ORF">CAMP_LOCUS12064</name>
</gene>
<evidence type="ECO:0000313" key="2">
    <source>
        <dbReference type="Proteomes" id="UP001152747"/>
    </source>
</evidence>
<accession>A0A9P1N6A9</accession>
<keyword evidence="2" id="KW-1185">Reference proteome</keyword>
<dbReference type="PANTHER" id="PTHR37962">
    <property type="entry name" value="MALE STERILE (3) 76CA"/>
    <property type="match status" value="1"/>
</dbReference>
<protein>
    <submittedName>
        <fullName evidence="1">Uncharacterized protein</fullName>
    </submittedName>
</protein>
<organism evidence="1 2">
    <name type="scientific">Caenorhabditis angaria</name>
    <dbReference type="NCBI Taxonomy" id="860376"/>
    <lineage>
        <taxon>Eukaryota</taxon>
        <taxon>Metazoa</taxon>
        <taxon>Ecdysozoa</taxon>
        <taxon>Nematoda</taxon>
        <taxon>Chromadorea</taxon>
        <taxon>Rhabditida</taxon>
        <taxon>Rhabditina</taxon>
        <taxon>Rhabditomorpha</taxon>
        <taxon>Rhabditoidea</taxon>
        <taxon>Rhabditidae</taxon>
        <taxon>Peloderinae</taxon>
        <taxon>Caenorhabditis</taxon>
    </lineage>
</organism>
<dbReference type="AlphaFoldDB" id="A0A9P1N6A9"/>
<dbReference type="Proteomes" id="UP001152747">
    <property type="component" value="Unassembled WGS sequence"/>
</dbReference>